<reference evidence="1 2" key="1">
    <citation type="submission" date="2017-11" db="EMBL/GenBank/DDBJ databases">
        <title>Draft genome sequence of environmental isolate Aeromonas cavernicola sp. nov. MDC 2508.</title>
        <authorList>
            <person name="Colston S.M."/>
            <person name="Navarro A."/>
            <person name="Martinez-Murcia A.J."/>
            <person name="Graf J."/>
        </authorList>
    </citation>
    <scope>NUCLEOTIDE SEQUENCE [LARGE SCALE GENOMIC DNA]</scope>
    <source>
        <strain evidence="1 2">MDC 2508</strain>
    </source>
</reference>
<name>A0A2H9U940_9GAMM</name>
<dbReference type="Pfam" id="PF10982">
    <property type="entry name" value="DUF2789"/>
    <property type="match status" value="1"/>
</dbReference>
<keyword evidence="2" id="KW-1185">Reference proteome</keyword>
<evidence type="ECO:0000313" key="1">
    <source>
        <dbReference type="EMBL" id="PJG60543.1"/>
    </source>
</evidence>
<dbReference type="EMBL" id="PGGC01000005">
    <property type="protein sequence ID" value="PJG60543.1"/>
    <property type="molecule type" value="Genomic_DNA"/>
</dbReference>
<dbReference type="InterPro" id="IPR038086">
    <property type="entry name" value="DUF2789_sf"/>
</dbReference>
<dbReference type="Gene3D" id="1.10.10.1130">
    <property type="entry name" value="Uncharacterised protein PF10982, DUF2789"/>
    <property type="match status" value="1"/>
</dbReference>
<gene>
    <name evidence="1" type="ORF">CUC53_00605</name>
</gene>
<protein>
    <submittedName>
        <fullName evidence="1">DUF2789 domain-containing protein</fullName>
    </submittedName>
</protein>
<dbReference type="RefSeq" id="WP_100292364.1">
    <property type="nucleotide sequence ID" value="NZ_PGGC01000005.1"/>
</dbReference>
<sequence>MEPLIHDLSALFTQLGLANDELSLHRFVHDHRLDNETLLPEAPFWSEAQACFLRDALWHDSHWCQAIDQLDVLLRQS</sequence>
<evidence type="ECO:0000313" key="2">
    <source>
        <dbReference type="Proteomes" id="UP000235861"/>
    </source>
</evidence>
<accession>A0A2H9U940</accession>
<comment type="caution">
    <text evidence="1">The sequence shown here is derived from an EMBL/GenBank/DDBJ whole genome shotgun (WGS) entry which is preliminary data.</text>
</comment>
<dbReference type="Proteomes" id="UP000235861">
    <property type="component" value="Unassembled WGS sequence"/>
</dbReference>
<dbReference type="AlphaFoldDB" id="A0A2H9U940"/>
<organism evidence="1 2">
    <name type="scientific">Aeromonas cavernicola</name>
    <dbReference type="NCBI Taxonomy" id="1006623"/>
    <lineage>
        <taxon>Bacteria</taxon>
        <taxon>Pseudomonadati</taxon>
        <taxon>Pseudomonadota</taxon>
        <taxon>Gammaproteobacteria</taxon>
        <taxon>Aeromonadales</taxon>
        <taxon>Aeromonadaceae</taxon>
        <taxon>Aeromonas</taxon>
    </lineage>
</organism>
<dbReference type="OrthoDB" id="5828847at2"/>
<proteinExistence type="predicted"/>
<dbReference type="InterPro" id="IPR021250">
    <property type="entry name" value="DUF2789"/>
</dbReference>